<proteinExistence type="predicted"/>
<dbReference type="OrthoDB" id="8061645at2759"/>
<sequence length="227" mass="26519">MILSKILLKTKVTTDYYNFANGKSVFALIWDIIKDLGQLLKVPEVQFLLGAGGLLLIGWHCLRKYSIGIIAMIVGAVVCFGYFHTYLECNRKLEAERLLEMLARHEPRWYTPIVSFFTSSEQQAQKIKKEYIKQASQLNWNFCRPDHVFLLYVNDLFLKKVYSTVQIKVTTIQKNKIKVLRCIFFEFLNYFSLIFGWQPFFVTVHSLLSSLSPFFPQTSRQIKFKCG</sequence>
<name>A0A034VR50_BACDO</name>
<keyword evidence="1" id="KW-0472">Membrane</keyword>
<evidence type="ECO:0000256" key="1">
    <source>
        <dbReference type="SAM" id="Phobius"/>
    </source>
</evidence>
<protein>
    <submittedName>
        <fullName evidence="2">Uncharacterized protein</fullName>
    </submittedName>
</protein>
<keyword evidence="1" id="KW-0812">Transmembrane</keyword>
<evidence type="ECO:0000313" key="2">
    <source>
        <dbReference type="EMBL" id="JAC45751.1"/>
    </source>
</evidence>
<keyword evidence="1" id="KW-1133">Transmembrane helix</keyword>
<dbReference type="AlphaFoldDB" id="A0A034VR50"/>
<reference evidence="2" key="1">
    <citation type="journal article" date="2014" name="BMC Genomics">
        <title>Characterizing the developmental transcriptome of the oriental fruit fly, Bactrocera dorsalis (Diptera: Tephritidae) through comparative genomic analysis with Drosophila melanogaster utilizing modENCODE datasets.</title>
        <authorList>
            <person name="Geib S.M."/>
            <person name="Calla B."/>
            <person name="Hall B."/>
            <person name="Hou S."/>
            <person name="Manoukis N.C."/>
        </authorList>
    </citation>
    <scope>NUCLEOTIDE SEQUENCE</scope>
    <source>
        <strain evidence="2">Punador</strain>
    </source>
</reference>
<organism evidence="2">
    <name type="scientific">Bactrocera dorsalis</name>
    <name type="common">Oriental fruit fly</name>
    <name type="synonym">Dacus dorsalis</name>
    <dbReference type="NCBI Taxonomy" id="27457"/>
    <lineage>
        <taxon>Eukaryota</taxon>
        <taxon>Metazoa</taxon>
        <taxon>Ecdysozoa</taxon>
        <taxon>Arthropoda</taxon>
        <taxon>Hexapoda</taxon>
        <taxon>Insecta</taxon>
        <taxon>Pterygota</taxon>
        <taxon>Neoptera</taxon>
        <taxon>Endopterygota</taxon>
        <taxon>Diptera</taxon>
        <taxon>Brachycera</taxon>
        <taxon>Muscomorpha</taxon>
        <taxon>Tephritoidea</taxon>
        <taxon>Tephritidae</taxon>
        <taxon>Bactrocera</taxon>
        <taxon>Bactrocera</taxon>
    </lineage>
</organism>
<accession>A0A034VR50</accession>
<dbReference type="EMBL" id="GAKP01013201">
    <property type="protein sequence ID" value="JAC45751.1"/>
    <property type="molecule type" value="Transcribed_RNA"/>
</dbReference>
<feature type="transmembrane region" description="Helical" evidence="1">
    <location>
        <begin position="69"/>
        <end position="87"/>
    </location>
</feature>